<name>A0A4U5LR98_STECR</name>
<comment type="caution">
    <text evidence="1">The sequence shown here is derived from an EMBL/GenBank/DDBJ whole genome shotgun (WGS) entry which is preliminary data.</text>
</comment>
<reference evidence="1 2" key="2">
    <citation type="journal article" date="2019" name="G3 (Bethesda)">
        <title>Hybrid Assembly of the Genome of the Entomopathogenic Nematode Steinernema carpocapsae Identifies the X-Chromosome.</title>
        <authorList>
            <person name="Serra L."/>
            <person name="Macchietto M."/>
            <person name="Macias-Munoz A."/>
            <person name="McGill C.J."/>
            <person name="Rodriguez I.M."/>
            <person name="Rodriguez B."/>
            <person name="Murad R."/>
            <person name="Mortazavi A."/>
        </authorList>
    </citation>
    <scope>NUCLEOTIDE SEQUENCE [LARGE SCALE GENOMIC DNA]</scope>
    <source>
        <strain evidence="1 2">ALL</strain>
    </source>
</reference>
<dbReference type="EMBL" id="AZBU02000013">
    <property type="protein sequence ID" value="TKR58510.1"/>
    <property type="molecule type" value="Genomic_DNA"/>
</dbReference>
<keyword evidence="2" id="KW-1185">Reference proteome</keyword>
<evidence type="ECO:0000313" key="1">
    <source>
        <dbReference type="EMBL" id="TKR58510.1"/>
    </source>
</evidence>
<organism evidence="1 2">
    <name type="scientific">Steinernema carpocapsae</name>
    <name type="common">Entomopathogenic nematode</name>
    <dbReference type="NCBI Taxonomy" id="34508"/>
    <lineage>
        <taxon>Eukaryota</taxon>
        <taxon>Metazoa</taxon>
        <taxon>Ecdysozoa</taxon>
        <taxon>Nematoda</taxon>
        <taxon>Chromadorea</taxon>
        <taxon>Rhabditida</taxon>
        <taxon>Tylenchina</taxon>
        <taxon>Panagrolaimomorpha</taxon>
        <taxon>Strongyloidoidea</taxon>
        <taxon>Steinernematidae</taxon>
        <taxon>Steinernema</taxon>
    </lineage>
</organism>
<dbReference type="Proteomes" id="UP000298663">
    <property type="component" value="Unassembled WGS sequence"/>
</dbReference>
<reference evidence="1 2" key="1">
    <citation type="journal article" date="2015" name="Genome Biol.">
        <title>Comparative genomics of Steinernema reveals deeply conserved gene regulatory networks.</title>
        <authorList>
            <person name="Dillman A.R."/>
            <person name="Macchietto M."/>
            <person name="Porter C.F."/>
            <person name="Rogers A."/>
            <person name="Williams B."/>
            <person name="Antoshechkin I."/>
            <person name="Lee M.M."/>
            <person name="Goodwin Z."/>
            <person name="Lu X."/>
            <person name="Lewis E.E."/>
            <person name="Goodrich-Blair H."/>
            <person name="Stock S.P."/>
            <person name="Adams B.J."/>
            <person name="Sternberg P.W."/>
            <person name="Mortazavi A."/>
        </authorList>
    </citation>
    <scope>NUCLEOTIDE SEQUENCE [LARGE SCALE GENOMIC DNA]</scope>
    <source>
        <strain evidence="1 2">ALL</strain>
    </source>
</reference>
<dbReference type="AlphaFoldDB" id="A0A4U5LR98"/>
<gene>
    <name evidence="1" type="ORF">L596_029944</name>
</gene>
<protein>
    <submittedName>
        <fullName evidence="1">Uncharacterized protein</fullName>
    </submittedName>
</protein>
<accession>A0A4U5LR98</accession>
<proteinExistence type="predicted"/>
<sequence length="74" mass="8563">MRRKALGPLCLKFNVGYSKMKHSKTLILNAGKTRTQKTVTQNSRSPLKRSILTMSESLQDYQTKQTLQHEQKQQ</sequence>
<evidence type="ECO:0000313" key="2">
    <source>
        <dbReference type="Proteomes" id="UP000298663"/>
    </source>
</evidence>